<dbReference type="AlphaFoldDB" id="A0A3B0JZM3"/>
<dbReference type="GO" id="GO:0017148">
    <property type="term" value="P:negative regulation of translation"/>
    <property type="evidence" value="ECO:0007669"/>
    <property type="project" value="TreeGrafter"/>
</dbReference>
<dbReference type="GO" id="GO:0005739">
    <property type="term" value="C:mitochondrion"/>
    <property type="evidence" value="ECO:0007669"/>
    <property type="project" value="TreeGrafter"/>
</dbReference>
<comment type="similarity">
    <text evidence="1">Belongs to the Iojap/RsfS family.</text>
</comment>
<protein>
    <submittedName>
        <fullName evidence="2">Blast:Mitochondrial assembly of ribosomal large subunit protein 1</fullName>
    </submittedName>
</protein>
<dbReference type="EMBL" id="OUUW01000012">
    <property type="protein sequence ID" value="SPP87504.1"/>
    <property type="molecule type" value="Genomic_DNA"/>
</dbReference>
<keyword evidence="3" id="KW-1185">Reference proteome</keyword>
<name>A0A3B0JZM3_DROGU</name>
<dbReference type="GO" id="GO:0090071">
    <property type="term" value="P:negative regulation of ribosome biogenesis"/>
    <property type="evidence" value="ECO:0007669"/>
    <property type="project" value="TreeGrafter"/>
</dbReference>
<dbReference type="SUPFAM" id="SSF81301">
    <property type="entry name" value="Nucleotidyltransferase"/>
    <property type="match status" value="1"/>
</dbReference>
<dbReference type="InterPro" id="IPR043519">
    <property type="entry name" value="NT_sf"/>
</dbReference>
<reference evidence="3" key="1">
    <citation type="submission" date="2018-01" db="EMBL/GenBank/DDBJ databases">
        <authorList>
            <person name="Alioto T."/>
            <person name="Alioto T."/>
        </authorList>
    </citation>
    <scope>NUCLEOTIDE SEQUENCE [LARGE SCALE GENOMIC DNA]</scope>
</reference>
<evidence type="ECO:0000313" key="3">
    <source>
        <dbReference type="Proteomes" id="UP000268350"/>
    </source>
</evidence>
<organism evidence="2 3">
    <name type="scientific">Drosophila guanche</name>
    <name type="common">Fruit fly</name>
    <dbReference type="NCBI Taxonomy" id="7266"/>
    <lineage>
        <taxon>Eukaryota</taxon>
        <taxon>Metazoa</taxon>
        <taxon>Ecdysozoa</taxon>
        <taxon>Arthropoda</taxon>
        <taxon>Hexapoda</taxon>
        <taxon>Insecta</taxon>
        <taxon>Pterygota</taxon>
        <taxon>Neoptera</taxon>
        <taxon>Endopterygota</taxon>
        <taxon>Diptera</taxon>
        <taxon>Brachycera</taxon>
        <taxon>Muscomorpha</taxon>
        <taxon>Ephydroidea</taxon>
        <taxon>Drosophilidae</taxon>
        <taxon>Drosophila</taxon>
        <taxon>Sophophora</taxon>
    </lineage>
</organism>
<sequence length="269" mass="31370">MLISRVFRLIHDKRLSVPVLRCFHHEFSKPPTEQPKEKEAQVNRNPFQTLVGGVQNKYKVFRDDEAPEIFDVEEARHQEQQLPDESDEALDQYYGLNLKRGIRGVFDVEDLVELLRKENVDDIFVCYVPEDLKYVDHLVVCSGRSYRHMISTAEFVRRMFKIKRTKGDILPRIEGDKSRDWMAMDLGGSRQRNIPPSCAQAKLFPYLFQATLHCIYFRQGPGRSMIWSRCGPLAPRTIARAKSLTIPTAICSWRKPRQSSSSRMGRRKR</sequence>
<dbReference type="PANTHER" id="PTHR21043:SF0">
    <property type="entry name" value="MITOCHONDRIAL ASSEMBLY OF RIBOSOMAL LARGE SUBUNIT PROTEIN 1"/>
    <property type="match status" value="1"/>
</dbReference>
<accession>A0A3B0JZM3</accession>
<dbReference type="InterPro" id="IPR004394">
    <property type="entry name" value="Iojap/RsfS/C7orf30"/>
</dbReference>
<dbReference type="OrthoDB" id="21330at2759"/>
<dbReference type="STRING" id="7266.A0A3B0JZM3"/>
<dbReference type="PANTHER" id="PTHR21043">
    <property type="entry name" value="IOJAP SUPERFAMILY ORTHOLOG"/>
    <property type="match status" value="1"/>
</dbReference>
<evidence type="ECO:0000256" key="1">
    <source>
        <dbReference type="ARBA" id="ARBA00010574"/>
    </source>
</evidence>
<dbReference type="Gene3D" id="3.30.460.10">
    <property type="entry name" value="Beta Polymerase, domain 2"/>
    <property type="match status" value="1"/>
</dbReference>
<proteinExistence type="inferred from homology"/>
<dbReference type="Pfam" id="PF02410">
    <property type="entry name" value="RsfS"/>
    <property type="match status" value="1"/>
</dbReference>
<evidence type="ECO:0000313" key="2">
    <source>
        <dbReference type="EMBL" id="SPP87504.1"/>
    </source>
</evidence>
<gene>
    <name evidence="2" type="ORF">DGUA_6G009924</name>
</gene>
<dbReference type="Proteomes" id="UP000268350">
    <property type="component" value="Unassembled WGS sequence"/>
</dbReference>
<dbReference type="GO" id="GO:0043023">
    <property type="term" value="F:ribosomal large subunit binding"/>
    <property type="evidence" value="ECO:0007669"/>
    <property type="project" value="TreeGrafter"/>
</dbReference>